<gene>
    <name evidence="2" type="ORF">C7B77_15970</name>
</gene>
<dbReference type="InterPro" id="IPR003347">
    <property type="entry name" value="JmjC_dom"/>
</dbReference>
<dbReference type="PANTHER" id="PTHR12461">
    <property type="entry name" value="HYPOXIA-INDUCIBLE FACTOR 1 ALPHA INHIBITOR-RELATED"/>
    <property type="match status" value="1"/>
</dbReference>
<evidence type="ECO:0000313" key="3">
    <source>
        <dbReference type="Proteomes" id="UP000238937"/>
    </source>
</evidence>
<dbReference type="EMBL" id="PVWO01000207">
    <property type="protein sequence ID" value="PSB55140.1"/>
    <property type="molecule type" value="Genomic_DNA"/>
</dbReference>
<reference evidence="2 3" key="1">
    <citation type="submission" date="2018-03" db="EMBL/GenBank/DDBJ databases">
        <title>The ancient ancestry and fast evolution of plastids.</title>
        <authorList>
            <person name="Moore K.R."/>
            <person name="Magnabosco C."/>
            <person name="Momper L."/>
            <person name="Gold D.A."/>
            <person name="Bosak T."/>
            <person name="Fournier G.P."/>
        </authorList>
    </citation>
    <scope>NUCLEOTIDE SEQUENCE [LARGE SCALE GENOMIC DNA]</scope>
    <source>
        <strain evidence="2 3">CCALA 037</strain>
    </source>
</reference>
<dbReference type="OrthoDB" id="118524at2"/>
<dbReference type="SMART" id="SM00558">
    <property type="entry name" value="JmjC"/>
    <property type="match status" value="1"/>
</dbReference>
<organism evidence="2 3">
    <name type="scientific">Chamaesiphon polymorphus CCALA 037</name>
    <dbReference type="NCBI Taxonomy" id="2107692"/>
    <lineage>
        <taxon>Bacteria</taxon>
        <taxon>Bacillati</taxon>
        <taxon>Cyanobacteriota</taxon>
        <taxon>Cyanophyceae</taxon>
        <taxon>Gomontiellales</taxon>
        <taxon>Chamaesiphonaceae</taxon>
        <taxon>Chamaesiphon</taxon>
    </lineage>
</organism>
<feature type="domain" description="JmjC" evidence="1">
    <location>
        <begin position="114"/>
        <end position="265"/>
    </location>
</feature>
<accession>A0A2T1GCV0</accession>
<protein>
    <recommendedName>
        <fullName evidence="1">JmjC domain-containing protein</fullName>
    </recommendedName>
</protein>
<name>A0A2T1GCV0_9CYAN</name>
<dbReference type="SUPFAM" id="SSF51197">
    <property type="entry name" value="Clavaminate synthase-like"/>
    <property type="match status" value="1"/>
</dbReference>
<comment type="caution">
    <text evidence="2">The sequence shown here is derived from an EMBL/GenBank/DDBJ whole genome shotgun (WGS) entry which is preliminary data.</text>
</comment>
<dbReference type="AlphaFoldDB" id="A0A2T1GCV0"/>
<dbReference type="Gene3D" id="2.60.120.650">
    <property type="entry name" value="Cupin"/>
    <property type="match status" value="1"/>
</dbReference>
<evidence type="ECO:0000259" key="1">
    <source>
        <dbReference type="PROSITE" id="PS51184"/>
    </source>
</evidence>
<sequence length="295" mass="33691">MIDKFVTEKTTVEKVANLSDREFVSCYLDRLQPVVITDAISSWKAFSTWTPKFLQQTYGSKQVTVDDRSYQLLDFIDLVLTSTKSHPCSYLNVDIPGLFPELLPDISPSLLYPQHNWLLNPMLYIPSVDSVKQQNGFLTLLIAGEGTRFPVLHFDHFHLHAFIMQIYGDKEFTLFPPHQSEYLYPLDRYSNQSFIPDVDRPDLNRFPLFAKAVPIKVILKPGETIFMPSGWWHTTRMLTPSIAVTSNSLSSSNWDKFSQDLTRESAKNSLTSTNKESDISAYLNELGILLAQSVK</sequence>
<keyword evidence="3" id="KW-1185">Reference proteome</keyword>
<dbReference type="RefSeq" id="WP_106306774.1">
    <property type="nucleotide sequence ID" value="NZ_PVWO01000207.1"/>
</dbReference>
<proteinExistence type="predicted"/>
<dbReference type="InterPro" id="IPR041667">
    <property type="entry name" value="Cupin_8"/>
</dbReference>
<dbReference type="PROSITE" id="PS51184">
    <property type="entry name" value="JMJC"/>
    <property type="match status" value="1"/>
</dbReference>
<dbReference type="Proteomes" id="UP000238937">
    <property type="component" value="Unassembled WGS sequence"/>
</dbReference>
<evidence type="ECO:0000313" key="2">
    <source>
        <dbReference type="EMBL" id="PSB55140.1"/>
    </source>
</evidence>
<dbReference type="Pfam" id="PF13621">
    <property type="entry name" value="Cupin_8"/>
    <property type="match status" value="1"/>
</dbReference>
<dbReference type="PANTHER" id="PTHR12461:SF105">
    <property type="entry name" value="HYPOXIA-INDUCIBLE FACTOR 1-ALPHA INHIBITOR"/>
    <property type="match status" value="1"/>
</dbReference>